<evidence type="ECO:0000313" key="1">
    <source>
        <dbReference type="EMBL" id="EHL03741.1"/>
    </source>
</evidence>
<name>H0ECK0_GLAL7</name>
<sequence>MEWEFELGGENDLWLNPYFWWKRYGIRMDLTQDLRNFPIASQLRRGQCDR</sequence>
<keyword evidence="2" id="KW-1185">Reference proteome</keyword>
<organism evidence="1 2">
    <name type="scientific">Glarea lozoyensis (strain ATCC 74030 / MF5533)</name>
    <dbReference type="NCBI Taxonomy" id="1104152"/>
    <lineage>
        <taxon>Eukaryota</taxon>
        <taxon>Fungi</taxon>
        <taxon>Dikarya</taxon>
        <taxon>Ascomycota</taxon>
        <taxon>Pezizomycotina</taxon>
        <taxon>Leotiomycetes</taxon>
        <taxon>Helotiales</taxon>
        <taxon>Helotiaceae</taxon>
        <taxon>Glarea</taxon>
    </lineage>
</organism>
<comment type="caution">
    <text evidence="1">The sequence shown here is derived from an EMBL/GenBank/DDBJ whole genome shotgun (WGS) entry which is preliminary data.</text>
</comment>
<dbReference type="InParanoid" id="H0ECK0"/>
<dbReference type="EMBL" id="AGUE01000005">
    <property type="protein sequence ID" value="EHL03741.1"/>
    <property type="molecule type" value="Genomic_DNA"/>
</dbReference>
<protein>
    <submittedName>
        <fullName evidence="1">Uncharacterized protein</fullName>
    </submittedName>
</protein>
<reference evidence="1 2" key="1">
    <citation type="journal article" date="2012" name="Eukaryot. Cell">
        <title>Genome sequence of the fungus Glarea lozoyensis: the first genome sequence of a species from the Helotiaceae family.</title>
        <authorList>
            <person name="Youssar L."/>
            <person name="Gruening B.A."/>
            <person name="Erxleben A."/>
            <person name="Guenther S."/>
            <person name="Huettel W."/>
        </authorList>
    </citation>
    <scope>NUCLEOTIDE SEQUENCE [LARGE SCALE GENOMIC DNA]</scope>
    <source>
        <strain evidence="2">ATCC 74030 / MF5533</strain>
    </source>
</reference>
<accession>H0ECK0</accession>
<gene>
    <name evidence="1" type="ORF">M7I_0142</name>
</gene>
<dbReference type="AlphaFoldDB" id="H0ECK0"/>
<dbReference type="HOGENOM" id="CLU_3125198_0_0_1"/>
<dbReference type="Proteomes" id="UP000005446">
    <property type="component" value="Unassembled WGS sequence"/>
</dbReference>
<evidence type="ECO:0000313" key="2">
    <source>
        <dbReference type="Proteomes" id="UP000005446"/>
    </source>
</evidence>
<proteinExistence type="predicted"/>